<dbReference type="Proteomes" id="UP001057402">
    <property type="component" value="Chromosome 3"/>
</dbReference>
<comment type="caution">
    <text evidence="1">The sequence shown here is derived from an EMBL/GenBank/DDBJ whole genome shotgun (WGS) entry which is preliminary data.</text>
</comment>
<name>A0ACB9RSG3_9MYRT</name>
<evidence type="ECO:0000313" key="2">
    <source>
        <dbReference type="Proteomes" id="UP001057402"/>
    </source>
</evidence>
<reference evidence="2" key="1">
    <citation type="journal article" date="2023" name="Front. Plant Sci.">
        <title>Chromosomal-level genome assembly of Melastoma candidum provides insights into trichome evolution.</title>
        <authorList>
            <person name="Zhong Y."/>
            <person name="Wu W."/>
            <person name="Sun C."/>
            <person name="Zou P."/>
            <person name="Liu Y."/>
            <person name="Dai S."/>
            <person name="Zhou R."/>
        </authorList>
    </citation>
    <scope>NUCLEOTIDE SEQUENCE [LARGE SCALE GENOMIC DNA]</scope>
</reference>
<dbReference type="EMBL" id="CM042882">
    <property type="protein sequence ID" value="KAI4380766.1"/>
    <property type="molecule type" value="Genomic_DNA"/>
</dbReference>
<protein>
    <submittedName>
        <fullName evidence="1">Uncharacterized protein</fullName>
    </submittedName>
</protein>
<evidence type="ECO:0000313" key="1">
    <source>
        <dbReference type="EMBL" id="KAI4380766.1"/>
    </source>
</evidence>
<gene>
    <name evidence="1" type="ORF">MLD38_006918</name>
</gene>
<accession>A0ACB9RSG3</accession>
<organism evidence="1 2">
    <name type="scientific">Melastoma candidum</name>
    <dbReference type="NCBI Taxonomy" id="119954"/>
    <lineage>
        <taxon>Eukaryota</taxon>
        <taxon>Viridiplantae</taxon>
        <taxon>Streptophyta</taxon>
        <taxon>Embryophyta</taxon>
        <taxon>Tracheophyta</taxon>
        <taxon>Spermatophyta</taxon>
        <taxon>Magnoliopsida</taxon>
        <taxon>eudicotyledons</taxon>
        <taxon>Gunneridae</taxon>
        <taxon>Pentapetalae</taxon>
        <taxon>rosids</taxon>
        <taxon>malvids</taxon>
        <taxon>Myrtales</taxon>
        <taxon>Melastomataceae</taxon>
        <taxon>Melastomatoideae</taxon>
        <taxon>Melastomateae</taxon>
        <taxon>Melastoma</taxon>
    </lineage>
</organism>
<proteinExistence type="predicted"/>
<keyword evidence="2" id="KW-1185">Reference proteome</keyword>
<sequence>MELHFTVRSDTVPTVNVVLRQTLSEDRSHTTPEEGVGDEEHPYLPQFPLPDIRATPYTLPSGFQWTTCNLTDDGTCDEIRSLFTVMTDSPFNLHNDSKEYLWWSLCPPGYFHDWHIGVVRKDPCRKLVAFVAAVPARIRIRNVVFPMLSCVTYMCMFLKKKQYPSCLIQRNT</sequence>